<dbReference type="PANTHER" id="PTHR45982:SF1">
    <property type="entry name" value="REGULATOR OF CHROMOSOME CONDENSATION"/>
    <property type="match status" value="1"/>
</dbReference>
<dbReference type="InterPro" id="IPR051553">
    <property type="entry name" value="Ran_GTPase-activating"/>
</dbReference>
<evidence type="ECO:0000313" key="4">
    <source>
        <dbReference type="Proteomes" id="UP001150062"/>
    </source>
</evidence>
<sequence>MDNVYVFGSNVDQQLGLKKKTTKVEQVHETKYIKYEWKKVIRSLGYTVLLNDEGEVYVCSGSQKTKQEFDEKIKDIACGVYHYLALTEEGRVYSWSIDGKDENEKGYEYGQLGHGVFERCDDPQEMGFFEDQVVVAIACGAISSLFLLENSSLYVCGSGVSLGLEYTEDDQAVPQLIAQRVKAIYASTFSAHAFYLTENHELRGFGMNHSNQLGIDPKYRQDQRRQVHREGRQGWGSNQKVRTQIPKMVTFEHTRSIRDVVSTKSSSFILTTQGELFSCGAKEMNGSNQFYQTFTKVPQLAGHKVVAIGTGPKYAIAGLQNGKFYYLGSNIKIDYLANHYNAAYELRCTMPTFGYIKKITCVAESGAYLLIEHDPIRKDMFNLWKSKSKNKCTDCTIKKIGFHSKLVQARLLDNQIDDIKQILEECHKQEIKELMKWVYYDQIDSPKLLQTLLTKFDINQIDRNYSIKTIFSRLYNQPDERKNFSILLSNREYVSAHRVVLLARSDYFKKILVEKRDHDNRIKDYTLMSTHEMRWIMSYIYGCHQNIEKNVLKRVKNSFDFYSFFHKEEWEQALNQESHYKFFEYPVNEQLKQKNEKVKKYNRYELTSIDLNYRGYKTYYDDKWEKKEGCTIF</sequence>
<organism evidence="3 4">
    <name type="scientific">Anaeramoeba flamelloides</name>
    <dbReference type="NCBI Taxonomy" id="1746091"/>
    <lineage>
        <taxon>Eukaryota</taxon>
        <taxon>Metamonada</taxon>
        <taxon>Anaeramoebidae</taxon>
        <taxon>Anaeramoeba</taxon>
    </lineage>
</organism>
<name>A0ABQ8XL31_9EUKA</name>
<dbReference type="PROSITE" id="PS50012">
    <property type="entry name" value="RCC1_3"/>
    <property type="match status" value="1"/>
</dbReference>
<evidence type="ECO:0000313" key="3">
    <source>
        <dbReference type="EMBL" id="KAJ6233206.1"/>
    </source>
</evidence>
<dbReference type="InterPro" id="IPR011333">
    <property type="entry name" value="SKP1/BTB/POZ_sf"/>
</dbReference>
<dbReference type="Pfam" id="PF13540">
    <property type="entry name" value="RCC1_2"/>
    <property type="match status" value="1"/>
</dbReference>
<dbReference type="InterPro" id="IPR000210">
    <property type="entry name" value="BTB/POZ_dom"/>
</dbReference>
<accession>A0ABQ8XL31</accession>
<dbReference type="PANTHER" id="PTHR45982">
    <property type="entry name" value="REGULATOR OF CHROMOSOME CONDENSATION"/>
    <property type="match status" value="1"/>
</dbReference>
<dbReference type="Pfam" id="PF00415">
    <property type="entry name" value="RCC1"/>
    <property type="match status" value="1"/>
</dbReference>
<gene>
    <name evidence="3" type="ORF">M0813_30314</name>
</gene>
<proteinExistence type="predicted"/>
<dbReference type="InterPro" id="IPR009091">
    <property type="entry name" value="RCC1/BLIP-II"/>
</dbReference>
<dbReference type="SUPFAM" id="SSF54695">
    <property type="entry name" value="POZ domain"/>
    <property type="match status" value="1"/>
</dbReference>
<comment type="caution">
    <text evidence="3">The sequence shown here is derived from an EMBL/GenBank/DDBJ whole genome shotgun (WGS) entry which is preliminary data.</text>
</comment>
<feature type="repeat" description="RCC1" evidence="1">
    <location>
        <begin position="90"/>
        <end position="150"/>
    </location>
</feature>
<dbReference type="PROSITE" id="PS50097">
    <property type="entry name" value="BTB"/>
    <property type="match status" value="1"/>
</dbReference>
<evidence type="ECO:0000256" key="1">
    <source>
        <dbReference type="PROSITE-ProRule" id="PRU00235"/>
    </source>
</evidence>
<keyword evidence="4" id="KW-1185">Reference proteome</keyword>
<evidence type="ECO:0000259" key="2">
    <source>
        <dbReference type="PROSITE" id="PS50097"/>
    </source>
</evidence>
<dbReference type="EMBL" id="JAOAOG010000283">
    <property type="protein sequence ID" value="KAJ6233206.1"/>
    <property type="molecule type" value="Genomic_DNA"/>
</dbReference>
<feature type="domain" description="BTB" evidence="2">
    <location>
        <begin position="482"/>
        <end position="549"/>
    </location>
</feature>
<dbReference type="SUPFAM" id="SSF50985">
    <property type="entry name" value="RCC1/BLIP-II"/>
    <property type="match status" value="2"/>
</dbReference>
<reference evidence="3" key="1">
    <citation type="submission" date="2022-08" db="EMBL/GenBank/DDBJ databases">
        <title>Novel sulfate-reducing endosymbionts in the free-living metamonad Anaeramoeba.</title>
        <authorList>
            <person name="Jerlstrom-Hultqvist J."/>
            <person name="Cepicka I."/>
            <person name="Gallot-Lavallee L."/>
            <person name="Salas-Leiva D."/>
            <person name="Curtis B.A."/>
            <person name="Zahonova K."/>
            <person name="Pipaliya S."/>
            <person name="Dacks J."/>
            <person name="Roger A.J."/>
        </authorList>
    </citation>
    <scope>NUCLEOTIDE SEQUENCE</scope>
    <source>
        <strain evidence="3">Schooner1</strain>
    </source>
</reference>
<dbReference type="Gene3D" id="3.30.710.10">
    <property type="entry name" value="Potassium Channel Kv1.1, Chain A"/>
    <property type="match status" value="1"/>
</dbReference>
<protein>
    <submittedName>
        <fullName evidence="3">Btk-binding protein-related</fullName>
    </submittedName>
</protein>
<dbReference type="Proteomes" id="UP001150062">
    <property type="component" value="Unassembled WGS sequence"/>
</dbReference>
<dbReference type="Pfam" id="PF00651">
    <property type="entry name" value="BTB"/>
    <property type="match status" value="1"/>
</dbReference>
<dbReference type="InterPro" id="IPR000408">
    <property type="entry name" value="Reg_chr_condens"/>
</dbReference>
<dbReference type="Gene3D" id="2.130.10.30">
    <property type="entry name" value="Regulator of chromosome condensation 1/beta-lactamase-inhibitor protein II"/>
    <property type="match status" value="1"/>
</dbReference>